<reference evidence="2 3" key="1">
    <citation type="submission" date="2019-03" db="EMBL/GenBank/DDBJ databases">
        <title>First draft genome of Liparis tanakae, snailfish: a comprehensive survey of snailfish specific genes.</title>
        <authorList>
            <person name="Kim W."/>
            <person name="Song I."/>
            <person name="Jeong J.-H."/>
            <person name="Kim D."/>
            <person name="Kim S."/>
            <person name="Ryu S."/>
            <person name="Song J.Y."/>
            <person name="Lee S.K."/>
        </authorList>
    </citation>
    <scope>NUCLEOTIDE SEQUENCE [LARGE SCALE GENOMIC DNA]</scope>
    <source>
        <tissue evidence="2">Muscle</tissue>
    </source>
</reference>
<evidence type="ECO:0000256" key="1">
    <source>
        <dbReference type="SAM" id="MobiDB-lite"/>
    </source>
</evidence>
<gene>
    <name evidence="2" type="ORF">EYF80_047673</name>
</gene>
<proteinExistence type="predicted"/>
<evidence type="ECO:0000313" key="3">
    <source>
        <dbReference type="Proteomes" id="UP000314294"/>
    </source>
</evidence>
<organism evidence="2 3">
    <name type="scientific">Liparis tanakae</name>
    <name type="common">Tanaka's snailfish</name>
    <dbReference type="NCBI Taxonomy" id="230148"/>
    <lineage>
        <taxon>Eukaryota</taxon>
        <taxon>Metazoa</taxon>
        <taxon>Chordata</taxon>
        <taxon>Craniata</taxon>
        <taxon>Vertebrata</taxon>
        <taxon>Euteleostomi</taxon>
        <taxon>Actinopterygii</taxon>
        <taxon>Neopterygii</taxon>
        <taxon>Teleostei</taxon>
        <taxon>Neoteleostei</taxon>
        <taxon>Acanthomorphata</taxon>
        <taxon>Eupercaria</taxon>
        <taxon>Perciformes</taxon>
        <taxon>Cottioidei</taxon>
        <taxon>Cottales</taxon>
        <taxon>Liparidae</taxon>
        <taxon>Liparis</taxon>
    </lineage>
</organism>
<comment type="caution">
    <text evidence="2">The sequence shown here is derived from an EMBL/GenBank/DDBJ whole genome shotgun (WGS) entry which is preliminary data.</text>
</comment>
<protein>
    <submittedName>
        <fullName evidence="2">Uncharacterized protein</fullName>
    </submittedName>
</protein>
<dbReference type="Proteomes" id="UP000314294">
    <property type="component" value="Unassembled WGS sequence"/>
</dbReference>
<feature type="compositionally biased region" description="Low complexity" evidence="1">
    <location>
        <begin position="75"/>
        <end position="90"/>
    </location>
</feature>
<keyword evidence="3" id="KW-1185">Reference proteome</keyword>
<sequence length="121" mass="12856">MVLNGQNEQLIGINAILGSAPAGMESDTFRDRFNGASEVSLTGAGHCMTPSAVGGPSEYRAPRLPGARFSVDAASSRPSSEPSSVCSTEPALDNFPSTEEVGLSSPPLSRLWTLEWRTSWW</sequence>
<evidence type="ECO:0000313" key="2">
    <source>
        <dbReference type="EMBL" id="TNN42156.1"/>
    </source>
</evidence>
<dbReference type="EMBL" id="SRLO01001056">
    <property type="protein sequence ID" value="TNN42156.1"/>
    <property type="molecule type" value="Genomic_DNA"/>
</dbReference>
<feature type="region of interest" description="Disordered" evidence="1">
    <location>
        <begin position="72"/>
        <end position="105"/>
    </location>
</feature>
<accession>A0A4Z2FLM2</accession>
<name>A0A4Z2FLM2_9TELE</name>
<dbReference type="AlphaFoldDB" id="A0A4Z2FLM2"/>